<feature type="domain" description="WYL" evidence="1">
    <location>
        <begin position="143"/>
        <end position="208"/>
    </location>
</feature>
<evidence type="ECO:0000313" key="4">
    <source>
        <dbReference type="Proteomes" id="UP001500298"/>
    </source>
</evidence>
<protein>
    <submittedName>
        <fullName evidence="3">WYL domain-containing transcriptional regulator</fullName>
    </submittedName>
</protein>
<dbReference type="InterPro" id="IPR026881">
    <property type="entry name" value="WYL_dom"/>
</dbReference>
<evidence type="ECO:0000259" key="1">
    <source>
        <dbReference type="Pfam" id="PF13280"/>
    </source>
</evidence>
<gene>
    <name evidence="3" type="ORF">GCM10023331_12960</name>
</gene>
<keyword evidence="4" id="KW-1185">Reference proteome</keyword>
<sequence length="329" mass="37931">MLIDHMIRSKQHPYPSKLDLLEACQDKFGVRSESTIEKDLNAMRMEFEAPIAYSKREKGYYYADSKFKLMGMNLSADNVEALQFVGVMLEGFRDLPVFTEFSDAVDKVLDGVEMTAMGNDEGLPFNKVIQIQKSDYTKGSEMLGKMIRYVKEQKVVEITYRKFGAEEPQKYTVHAYLLKEYNDLWYLTGYVEERDRVQTFGVDRIEEVADIHKELVPADAVNFEPDNFFRYCLGVTALAEEPQEILLAFDQQTANYIKTSPVHPTQEILKEEGGACIVRLKLVNNFELRSWLMSFGPNVRILEPAFLRDEIKNAFQQALNAYDKLENKA</sequence>
<dbReference type="EMBL" id="BAABJX010000021">
    <property type="protein sequence ID" value="GAA4829250.1"/>
    <property type="molecule type" value="Genomic_DNA"/>
</dbReference>
<dbReference type="InterPro" id="IPR051534">
    <property type="entry name" value="CBASS_pafABC_assoc_protein"/>
</dbReference>
<dbReference type="Proteomes" id="UP001500298">
    <property type="component" value="Unassembled WGS sequence"/>
</dbReference>
<evidence type="ECO:0000313" key="3">
    <source>
        <dbReference type="EMBL" id="GAA4829250.1"/>
    </source>
</evidence>
<dbReference type="InterPro" id="IPR057727">
    <property type="entry name" value="WCX_dom"/>
</dbReference>
<comment type="caution">
    <text evidence="3">The sequence shown here is derived from an EMBL/GenBank/DDBJ whole genome shotgun (WGS) entry which is preliminary data.</text>
</comment>
<proteinExistence type="predicted"/>
<dbReference type="PANTHER" id="PTHR34580">
    <property type="match status" value="1"/>
</dbReference>
<dbReference type="PANTHER" id="PTHR34580:SF9">
    <property type="entry name" value="SLL5097 PROTEIN"/>
    <property type="match status" value="1"/>
</dbReference>
<reference evidence="4" key="1">
    <citation type="journal article" date="2019" name="Int. J. Syst. Evol. Microbiol.">
        <title>The Global Catalogue of Microorganisms (GCM) 10K type strain sequencing project: providing services to taxonomists for standard genome sequencing and annotation.</title>
        <authorList>
            <consortium name="The Broad Institute Genomics Platform"/>
            <consortium name="The Broad Institute Genome Sequencing Center for Infectious Disease"/>
            <person name="Wu L."/>
            <person name="Ma J."/>
        </authorList>
    </citation>
    <scope>NUCLEOTIDE SEQUENCE [LARGE SCALE GENOMIC DNA]</scope>
    <source>
        <strain evidence="4">JCM 18326</strain>
    </source>
</reference>
<organism evidence="3 4">
    <name type="scientific">Algivirga pacifica</name>
    <dbReference type="NCBI Taxonomy" id="1162670"/>
    <lineage>
        <taxon>Bacteria</taxon>
        <taxon>Pseudomonadati</taxon>
        <taxon>Bacteroidota</taxon>
        <taxon>Cytophagia</taxon>
        <taxon>Cytophagales</taxon>
        <taxon>Flammeovirgaceae</taxon>
        <taxon>Algivirga</taxon>
    </lineage>
</organism>
<evidence type="ECO:0000259" key="2">
    <source>
        <dbReference type="Pfam" id="PF25583"/>
    </source>
</evidence>
<feature type="domain" description="WCX" evidence="2">
    <location>
        <begin position="242"/>
        <end position="319"/>
    </location>
</feature>
<dbReference type="PROSITE" id="PS52050">
    <property type="entry name" value="WYL"/>
    <property type="match status" value="1"/>
</dbReference>
<dbReference type="Pfam" id="PF25583">
    <property type="entry name" value="WCX"/>
    <property type="match status" value="1"/>
</dbReference>
<name>A0ABP9D4P1_9BACT</name>
<accession>A0ABP9D4P1</accession>
<dbReference type="Pfam" id="PF13280">
    <property type="entry name" value="WYL"/>
    <property type="match status" value="1"/>
</dbReference>